<dbReference type="SUPFAM" id="SSF53822">
    <property type="entry name" value="Periplasmic binding protein-like I"/>
    <property type="match status" value="1"/>
</dbReference>
<name>A0ABT2JY49_9ACTN</name>
<dbReference type="CDD" id="cd06268">
    <property type="entry name" value="PBP1_ABC_transporter_LIVBP-like"/>
    <property type="match status" value="1"/>
</dbReference>
<dbReference type="EMBL" id="JAJAGO010000009">
    <property type="protein sequence ID" value="MCT2592194.1"/>
    <property type="molecule type" value="Genomic_DNA"/>
</dbReference>
<evidence type="ECO:0000256" key="1">
    <source>
        <dbReference type="SAM" id="MobiDB-lite"/>
    </source>
</evidence>
<sequence>MRNDLFISTGNWLYNTFWSNRIRKALTGVLALALIMGAVYFRPSSDPDTCAAGIAKRGGECIGVNGSGYDFGTPEITKVSAAIARENERIAEKPHITVAMMLPLEPKIPAERKQLRSDLQGAYLAQYRVNRRENTPLLRLVLANPGKDYRQQEEVVDALAEMADSQENLRAVTGFNLSLSDTEKAIRRLTNELGIPVLASRVSADGLANEDGGTGELAYDGLARVIPTNRQQADALASFQGDLSDRETVLVRDTRPRDIYVKSLARAFSRDEDGPPGAKDQPFESPGITEVGDTGNDFTTIGHNICQSAAKVVYFAGRPAHLRLFALKLADTPCHGKRYTVISGSGAATLERYMSEADWKRLEGSDDGTGEPAVTVQYSAPAHPDTWDRALSDWEKEREEETGRKPAAKERPAYLTEPQKELRALQRVIEQQSAGDIGPVALEDSRTIMVHDGVRTVAEAVFLANSQTEGSVPPLDRVTAQWARLESRHRVTGASGWICLTNGGNPYDKPVAVVELDPSTRKLAFEGIGWPLGEAQPSDCVVPSGID</sequence>
<proteinExistence type="predicted"/>
<keyword evidence="3" id="KW-1185">Reference proteome</keyword>
<comment type="caution">
    <text evidence="2">The sequence shown here is derived from an EMBL/GenBank/DDBJ whole genome shotgun (WGS) entry which is preliminary data.</text>
</comment>
<dbReference type="RefSeq" id="WP_260219520.1">
    <property type="nucleotide sequence ID" value="NZ_JAJAGO010000009.1"/>
</dbReference>
<gene>
    <name evidence="2" type="ORF">LHJ74_20185</name>
</gene>
<accession>A0ABT2JY49</accession>
<protein>
    <submittedName>
        <fullName evidence="2">ABC transporter substrate-binding protein</fullName>
    </submittedName>
</protein>
<reference evidence="2 3" key="1">
    <citation type="submission" date="2021-10" db="EMBL/GenBank/DDBJ databases">
        <title>Streptomyces gossypii sp. nov., isolated from soil collected from cotton field.</title>
        <authorList>
            <person name="Ge X."/>
            <person name="Chen X."/>
            <person name="Liu W."/>
        </authorList>
    </citation>
    <scope>NUCLEOTIDE SEQUENCE [LARGE SCALE GENOMIC DNA]</scope>
    <source>
        <strain evidence="2 3">N2-109</strain>
    </source>
</reference>
<feature type="region of interest" description="Disordered" evidence="1">
    <location>
        <begin position="394"/>
        <end position="416"/>
    </location>
</feature>
<organism evidence="2 3">
    <name type="scientific">Streptomyces gossypii</name>
    <dbReference type="NCBI Taxonomy" id="2883101"/>
    <lineage>
        <taxon>Bacteria</taxon>
        <taxon>Bacillati</taxon>
        <taxon>Actinomycetota</taxon>
        <taxon>Actinomycetes</taxon>
        <taxon>Kitasatosporales</taxon>
        <taxon>Streptomycetaceae</taxon>
        <taxon>Streptomyces</taxon>
    </lineage>
</organism>
<dbReference type="Proteomes" id="UP001156389">
    <property type="component" value="Unassembled WGS sequence"/>
</dbReference>
<dbReference type="InterPro" id="IPR028082">
    <property type="entry name" value="Peripla_BP_I"/>
</dbReference>
<evidence type="ECO:0000313" key="3">
    <source>
        <dbReference type="Proteomes" id="UP001156389"/>
    </source>
</evidence>
<dbReference type="Gene3D" id="3.40.50.2300">
    <property type="match status" value="2"/>
</dbReference>
<evidence type="ECO:0000313" key="2">
    <source>
        <dbReference type="EMBL" id="MCT2592194.1"/>
    </source>
</evidence>